<sequence length="521" mass="57506">MFRIPGAATRSGGLRTLAPAGSLHKLGANILLLHVAPLLGLDASLSLAATSHFFRARLLHHTLTHNAIPGRLLQSRQFPSSALAAIRTIKIGADISFADLVWILEGGMLPAFTSLTVTENQHIAWQLSYFDLGQLRTMTVSYNNVVEFVANRVSTGVLRSLRSLTIEYNDRIQDQHPFLPQDFLRALGPASELINLAISTTSWWVCDDYHSAVLALLGAFSVPGSTPSKLKLLSLAFNDLRDNGNQLPSVIVAAWKGSLANVQSSWRLGHLPIRPTLLEDISELWFPGCTRTLFRLSEKELIALIALDRKTWNGARLRDFFAGPVYVPGNMLAHVGPLGTALEGIQVDMSCHQEILPIFNSSVKYISLHFLANRIITADPEALLLATSPWLKSFELFTECGGSERLAVYPRIYEVLVLPTMPNLTTFRTDVRLLLRAGQRRKCGLSQKPHAAARYELGWIPKVQKLRLDGWTGCSNCWRDCRDGTLRHFIKHGAGGAGKVTVRGVFCLFGEKVKGMGCEEL</sequence>
<protein>
    <submittedName>
        <fullName evidence="1">Uncharacterized protein</fullName>
    </submittedName>
</protein>
<evidence type="ECO:0000313" key="1">
    <source>
        <dbReference type="EMBL" id="KAL0639058.1"/>
    </source>
</evidence>
<dbReference type="EMBL" id="JBBBZM010000015">
    <property type="protein sequence ID" value="KAL0639058.1"/>
    <property type="molecule type" value="Genomic_DNA"/>
</dbReference>
<accession>A0ABR3GT06</accession>
<organism evidence="1 2">
    <name type="scientific">Discina gigas</name>
    <dbReference type="NCBI Taxonomy" id="1032678"/>
    <lineage>
        <taxon>Eukaryota</taxon>
        <taxon>Fungi</taxon>
        <taxon>Dikarya</taxon>
        <taxon>Ascomycota</taxon>
        <taxon>Pezizomycotina</taxon>
        <taxon>Pezizomycetes</taxon>
        <taxon>Pezizales</taxon>
        <taxon>Discinaceae</taxon>
        <taxon>Discina</taxon>
    </lineage>
</organism>
<comment type="caution">
    <text evidence="1">The sequence shown here is derived from an EMBL/GenBank/DDBJ whole genome shotgun (WGS) entry which is preliminary data.</text>
</comment>
<evidence type="ECO:0000313" key="2">
    <source>
        <dbReference type="Proteomes" id="UP001447188"/>
    </source>
</evidence>
<reference evidence="1 2" key="1">
    <citation type="submission" date="2024-02" db="EMBL/GenBank/DDBJ databases">
        <title>Discinaceae phylogenomics.</title>
        <authorList>
            <person name="Dirks A.C."/>
            <person name="James T.Y."/>
        </authorList>
    </citation>
    <scope>NUCLEOTIDE SEQUENCE [LARGE SCALE GENOMIC DNA]</scope>
    <source>
        <strain evidence="1 2">ACD0624</strain>
    </source>
</reference>
<gene>
    <name evidence="1" type="ORF">Q9L58_001940</name>
</gene>
<name>A0ABR3GT06_9PEZI</name>
<proteinExistence type="predicted"/>
<keyword evidence="2" id="KW-1185">Reference proteome</keyword>
<dbReference type="Proteomes" id="UP001447188">
    <property type="component" value="Unassembled WGS sequence"/>
</dbReference>